<dbReference type="AlphaFoldDB" id="A0A6A4S2M7"/>
<gene>
    <name evidence="2" type="ORF">F2P81_022463</name>
</gene>
<evidence type="ECO:0000313" key="2">
    <source>
        <dbReference type="EMBL" id="KAF0025582.1"/>
    </source>
</evidence>
<accession>A0A6A4S2M7</accession>
<feature type="compositionally biased region" description="Basic and acidic residues" evidence="1">
    <location>
        <begin position="17"/>
        <end position="26"/>
    </location>
</feature>
<evidence type="ECO:0000313" key="3">
    <source>
        <dbReference type="Proteomes" id="UP000438429"/>
    </source>
</evidence>
<organism evidence="2 3">
    <name type="scientific">Scophthalmus maximus</name>
    <name type="common">Turbot</name>
    <name type="synonym">Psetta maxima</name>
    <dbReference type="NCBI Taxonomy" id="52904"/>
    <lineage>
        <taxon>Eukaryota</taxon>
        <taxon>Metazoa</taxon>
        <taxon>Chordata</taxon>
        <taxon>Craniata</taxon>
        <taxon>Vertebrata</taxon>
        <taxon>Euteleostomi</taxon>
        <taxon>Actinopterygii</taxon>
        <taxon>Neopterygii</taxon>
        <taxon>Teleostei</taxon>
        <taxon>Neoteleostei</taxon>
        <taxon>Acanthomorphata</taxon>
        <taxon>Carangaria</taxon>
        <taxon>Pleuronectiformes</taxon>
        <taxon>Pleuronectoidei</taxon>
        <taxon>Scophthalmidae</taxon>
        <taxon>Scophthalmus</taxon>
    </lineage>
</organism>
<protein>
    <submittedName>
        <fullName evidence="2">Uncharacterized protein</fullName>
    </submittedName>
</protein>
<reference evidence="2 3" key="1">
    <citation type="submission" date="2019-06" db="EMBL/GenBank/DDBJ databases">
        <title>Draft genomes of female and male turbot (Scophthalmus maximus).</title>
        <authorList>
            <person name="Xu H."/>
            <person name="Xu X.-W."/>
            <person name="Shao C."/>
            <person name="Chen S."/>
        </authorList>
    </citation>
    <scope>NUCLEOTIDE SEQUENCE [LARGE SCALE GENOMIC DNA]</scope>
    <source>
        <strain evidence="2">Ysfricsl-2016a</strain>
        <tissue evidence="2">Blood</tissue>
    </source>
</reference>
<comment type="caution">
    <text evidence="2">The sequence shown here is derived from an EMBL/GenBank/DDBJ whole genome shotgun (WGS) entry which is preliminary data.</text>
</comment>
<proteinExistence type="predicted"/>
<feature type="region of interest" description="Disordered" evidence="1">
    <location>
        <begin position="1"/>
        <end position="67"/>
    </location>
</feature>
<dbReference type="Proteomes" id="UP000438429">
    <property type="component" value="Unassembled WGS sequence"/>
</dbReference>
<name>A0A6A4S2M7_SCOMX</name>
<dbReference type="EMBL" id="VEVO01000020">
    <property type="protein sequence ID" value="KAF0025582.1"/>
    <property type="molecule type" value="Genomic_DNA"/>
</dbReference>
<evidence type="ECO:0000256" key="1">
    <source>
        <dbReference type="SAM" id="MobiDB-lite"/>
    </source>
</evidence>
<sequence>MSDASQMFTCGPYSPARDQRGRDRRGGGGGSVDFASPGLKCPGDAAQRRRGKADDERSRGVGGLNCSSIPEGIGADLDLDISSHLHHLRDRGQQTTMNSHCRFT</sequence>